<protein>
    <submittedName>
        <fullName evidence="2">Uncharacterized protein</fullName>
    </submittedName>
</protein>
<name>A0A081BUF7_VECG1</name>
<keyword evidence="3" id="KW-1185">Reference proteome</keyword>
<evidence type="ECO:0000256" key="1">
    <source>
        <dbReference type="SAM" id="Phobius"/>
    </source>
</evidence>
<keyword evidence="1" id="KW-0472">Membrane</keyword>
<evidence type="ECO:0000313" key="2">
    <source>
        <dbReference type="EMBL" id="GAK55962.1"/>
    </source>
</evidence>
<gene>
    <name evidence="2" type="ORF">U27_02923</name>
</gene>
<dbReference type="Proteomes" id="UP000030661">
    <property type="component" value="Unassembled WGS sequence"/>
</dbReference>
<dbReference type="AlphaFoldDB" id="A0A081BUF7"/>
<dbReference type="HOGENOM" id="CLU_2697067_0_0_0"/>
<proteinExistence type="predicted"/>
<dbReference type="EMBL" id="DF820464">
    <property type="protein sequence ID" value="GAK55962.1"/>
    <property type="molecule type" value="Genomic_DNA"/>
</dbReference>
<reference evidence="2" key="1">
    <citation type="journal article" date="2015" name="PeerJ">
        <title>First genomic representation of candidate bacterial phylum KSB3 points to enhanced environmental sensing as a trigger of wastewater bulking.</title>
        <authorList>
            <person name="Sekiguchi Y."/>
            <person name="Ohashi A."/>
            <person name="Parks D.H."/>
            <person name="Yamauchi T."/>
            <person name="Tyson G.W."/>
            <person name="Hugenholtz P."/>
        </authorList>
    </citation>
    <scope>NUCLEOTIDE SEQUENCE [LARGE SCALE GENOMIC DNA]</scope>
</reference>
<dbReference type="STRING" id="1499967.U27_02923"/>
<keyword evidence="1" id="KW-0812">Transmembrane</keyword>
<feature type="transmembrane region" description="Helical" evidence="1">
    <location>
        <begin position="41"/>
        <end position="61"/>
    </location>
</feature>
<organism evidence="2">
    <name type="scientific">Vecturithrix granuli</name>
    <dbReference type="NCBI Taxonomy" id="1499967"/>
    <lineage>
        <taxon>Bacteria</taxon>
        <taxon>Candidatus Moduliflexota</taxon>
        <taxon>Candidatus Vecturitrichia</taxon>
        <taxon>Candidatus Vecturitrichales</taxon>
        <taxon>Candidatus Vecturitrichaceae</taxon>
        <taxon>Candidatus Vecturithrix</taxon>
    </lineage>
</organism>
<accession>A0A081BUF7</accession>
<evidence type="ECO:0000313" key="3">
    <source>
        <dbReference type="Proteomes" id="UP000030661"/>
    </source>
</evidence>
<keyword evidence="1" id="KW-1133">Transmembrane helix</keyword>
<sequence length="73" mass="8249">MNTRDTFPNPFFAKTPVSSGTFFGRAQLLNKLFCSVNGGKFFIILIYTVLYFSMSVAKEYLYALIQLLSHLGV</sequence>